<dbReference type="InParanoid" id="A0A0C2WRB6"/>
<dbReference type="GO" id="GO:0016020">
    <property type="term" value="C:membrane"/>
    <property type="evidence" value="ECO:0007669"/>
    <property type="project" value="UniProtKB-SubCell"/>
</dbReference>
<sequence length="454" mass="49179">MSLPPPIPCIQAQTAGLDPDFTLPKLSSLAIIVITNLLLQISLFIIVPTSNEYAKYLGGNSTFAGLVIGLPTLVASLALFPLMQYDGGGYRRPLRLSCVACILGNVLYSLAYVTNFLYLILIGRIVNGFGFTMLMYCKRYCSDPRIVGIRRRTTLAGFLVMGQGLGTSAGPFFGGLLFKIAGSKNPIFNGFTSPGWVMAIVWLIFGICAEIWFEDVPDDQEYLPASAASSPPEKSTSQVDVRHQDPLPLSANTSFSHLSFSQMGVMICMCWFAIACFFVLGAWESNLPTFGAVAPTLQWSPFAAGNFIALGGIAAFPFLLANIFLARRVDDRRILAFGSNVGLAALLTFLTLLKTNKINYASMVFCWWAVAVGFHVASTVPVSLLSKQLPPSWNNKTSVIIQHSMYIGRATGTVWGGSGVHVGMVVYSGVEIAFTVIGIALYAVVWRELKAKRG</sequence>
<dbReference type="SUPFAM" id="SSF103473">
    <property type="entry name" value="MFS general substrate transporter"/>
    <property type="match status" value="1"/>
</dbReference>
<gene>
    <name evidence="6" type="ORF">M378DRAFT_132079</name>
</gene>
<dbReference type="EMBL" id="KN818328">
    <property type="protein sequence ID" value="KIL58838.1"/>
    <property type="molecule type" value="Genomic_DNA"/>
</dbReference>
<comment type="subcellular location">
    <subcellularLocation>
        <location evidence="1">Membrane</location>
        <topology evidence="1">Multi-pass membrane protein</topology>
    </subcellularLocation>
</comment>
<dbReference type="GO" id="GO:0022857">
    <property type="term" value="F:transmembrane transporter activity"/>
    <property type="evidence" value="ECO:0007669"/>
    <property type="project" value="InterPro"/>
</dbReference>
<dbReference type="Pfam" id="PF07690">
    <property type="entry name" value="MFS_1"/>
    <property type="match status" value="1"/>
</dbReference>
<keyword evidence="4 5" id="KW-0472">Membrane</keyword>
<keyword evidence="3 5" id="KW-1133">Transmembrane helix</keyword>
<feature type="transmembrane region" description="Helical" evidence="5">
    <location>
        <begin position="263"/>
        <end position="283"/>
    </location>
</feature>
<dbReference type="Proteomes" id="UP000054549">
    <property type="component" value="Unassembled WGS sequence"/>
</dbReference>
<name>A0A0C2WRB6_AMAMK</name>
<evidence type="ECO:0000256" key="1">
    <source>
        <dbReference type="ARBA" id="ARBA00004141"/>
    </source>
</evidence>
<accession>A0A0C2WRB6</accession>
<evidence type="ECO:0008006" key="8">
    <source>
        <dbReference type="Google" id="ProtNLM"/>
    </source>
</evidence>
<feature type="transmembrane region" description="Helical" evidence="5">
    <location>
        <begin position="432"/>
        <end position="449"/>
    </location>
</feature>
<protein>
    <recommendedName>
        <fullName evidence="8">MFS general substrate transporter</fullName>
    </recommendedName>
</protein>
<evidence type="ECO:0000256" key="5">
    <source>
        <dbReference type="SAM" id="Phobius"/>
    </source>
</evidence>
<dbReference type="InterPro" id="IPR051068">
    <property type="entry name" value="MFS_Domain-Containing_Protein"/>
</dbReference>
<dbReference type="InterPro" id="IPR011701">
    <property type="entry name" value="MFS"/>
</dbReference>
<feature type="transmembrane region" description="Helical" evidence="5">
    <location>
        <begin position="303"/>
        <end position="325"/>
    </location>
</feature>
<dbReference type="Gene3D" id="1.20.1250.20">
    <property type="entry name" value="MFS general substrate transporter like domains"/>
    <property type="match status" value="1"/>
</dbReference>
<evidence type="ECO:0000313" key="6">
    <source>
        <dbReference type="EMBL" id="KIL58838.1"/>
    </source>
</evidence>
<dbReference type="PANTHER" id="PTHR23510:SF64">
    <property type="entry name" value="INNER MEMBRANE TRANSPORT PROTEIN YAJR"/>
    <property type="match status" value="1"/>
</dbReference>
<evidence type="ECO:0000256" key="2">
    <source>
        <dbReference type="ARBA" id="ARBA00022692"/>
    </source>
</evidence>
<keyword evidence="7" id="KW-1185">Reference proteome</keyword>
<dbReference type="InterPro" id="IPR036259">
    <property type="entry name" value="MFS_trans_sf"/>
</dbReference>
<dbReference type="PANTHER" id="PTHR23510">
    <property type="entry name" value="INNER MEMBRANE TRANSPORT PROTEIN YAJR"/>
    <property type="match status" value="1"/>
</dbReference>
<feature type="transmembrane region" description="Helical" evidence="5">
    <location>
        <begin position="29"/>
        <end position="50"/>
    </location>
</feature>
<dbReference type="AlphaFoldDB" id="A0A0C2WRB6"/>
<reference evidence="6 7" key="1">
    <citation type="submission" date="2014-04" db="EMBL/GenBank/DDBJ databases">
        <title>Evolutionary Origins and Diversification of the Mycorrhizal Mutualists.</title>
        <authorList>
            <consortium name="DOE Joint Genome Institute"/>
            <consortium name="Mycorrhizal Genomics Consortium"/>
            <person name="Kohler A."/>
            <person name="Kuo A."/>
            <person name="Nagy L.G."/>
            <person name="Floudas D."/>
            <person name="Copeland A."/>
            <person name="Barry K.W."/>
            <person name="Cichocki N."/>
            <person name="Veneault-Fourrey C."/>
            <person name="LaButti K."/>
            <person name="Lindquist E.A."/>
            <person name="Lipzen A."/>
            <person name="Lundell T."/>
            <person name="Morin E."/>
            <person name="Murat C."/>
            <person name="Riley R."/>
            <person name="Ohm R."/>
            <person name="Sun H."/>
            <person name="Tunlid A."/>
            <person name="Henrissat B."/>
            <person name="Grigoriev I.V."/>
            <person name="Hibbett D.S."/>
            <person name="Martin F."/>
        </authorList>
    </citation>
    <scope>NUCLEOTIDE SEQUENCE [LARGE SCALE GENOMIC DNA]</scope>
    <source>
        <strain evidence="6 7">Koide BX008</strain>
    </source>
</reference>
<evidence type="ECO:0000313" key="7">
    <source>
        <dbReference type="Proteomes" id="UP000054549"/>
    </source>
</evidence>
<evidence type="ECO:0000256" key="4">
    <source>
        <dbReference type="ARBA" id="ARBA00023136"/>
    </source>
</evidence>
<proteinExistence type="predicted"/>
<feature type="transmembrane region" description="Helical" evidence="5">
    <location>
        <begin position="365"/>
        <end position="385"/>
    </location>
</feature>
<keyword evidence="2 5" id="KW-0812">Transmembrane</keyword>
<dbReference type="FunCoup" id="A0A0C2WRB6">
    <property type="interactions" value="72"/>
</dbReference>
<dbReference type="HOGENOM" id="CLU_042172_0_0_1"/>
<feature type="transmembrane region" description="Helical" evidence="5">
    <location>
        <begin position="158"/>
        <end position="181"/>
    </location>
</feature>
<evidence type="ECO:0000256" key="3">
    <source>
        <dbReference type="ARBA" id="ARBA00022989"/>
    </source>
</evidence>
<organism evidence="6 7">
    <name type="scientific">Amanita muscaria (strain Koide BX008)</name>
    <dbReference type="NCBI Taxonomy" id="946122"/>
    <lineage>
        <taxon>Eukaryota</taxon>
        <taxon>Fungi</taxon>
        <taxon>Dikarya</taxon>
        <taxon>Basidiomycota</taxon>
        <taxon>Agaricomycotina</taxon>
        <taxon>Agaricomycetes</taxon>
        <taxon>Agaricomycetidae</taxon>
        <taxon>Agaricales</taxon>
        <taxon>Pluteineae</taxon>
        <taxon>Amanitaceae</taxon>
        <taxon>Amanita</taxon>
    </lineage>
</organism>
<feature type="transmembrane region" description="Helical" evidence="5">
    <location>
        <begin position="193"/>
        <end position="213"/>
    </location>
</feature>
<feature type="transmembrane region" description="Helical" evidence="5">
    <location>
        <begin position="117"/>
        <end position="137"/>
    </location>
</feature>
<feature type="transmembrane region" description="Helical" evidence="5">
    <location>
        <begin position="62"/>
        <end position="82"/>
    </location>
</feature>
<dbReference type="OrthoDB" id="2015447at2759"/>